<evidence type="ECO:0000256" key="1">
    <source>
        <dbReference type="SAM" id="MobiDB-lite"/>
    </source>
</evidence>
<feature type="domain" description="IstB-like ATP-binding" evidence="2">
    <location>
        <begin position="152"/>
        <end position="251"/>
    </location>
</feature>
<organism evidence="3">
    <name type="scientific">bacterium enrichment culture clone fosmid MGS-K1</name>
    <dbReference type="NCBI Taxonomy" id="1549356"/>
    <lineage>
        <taxon>Bacteria</taxon>
        <taxon>environmental samples</taxon>
    </lineage>
</organism>
<dbReference type="AlphaFoldDB" id="A0A0B5KH87"/>
<dbReference type="Pfam" id="PF01695">
    <property type="entry name" value="IstB_IS21"/>
    <property type="match status" value="1"/>
</dbReference>
<dbReference type="Gene3D" id="3.40.50.300">
    <property type="entry name" value="P-loop containing nucleotide triphosphate hydrolases"/>
    <property type="match status" value="1"/>
</dbReference>
<dbReference type="SUPFAM" id="SSF52540">
    <property type="entry name" value="P-loop containing nucleoside triphosphate hydrolases"/>
    <property type="match status" value="1"/>
</dbReference>
<dbReference type="GO" id="GO:0005524">
    <property type="term" value="F:ATP binding"/>
    <property type="evidence" value="ECO:0007669"/>
    <property type="project" value="InterPro"/>
</dbReference>
<dbReference type="PANTHER" id="PTHR30050">
    <property type="entry name" value="CHROMOSOMAL REPLICATION INITIATOR PROTEIN DNAA"/>
    <property type="match status" value="1"/>
</dbReference>
<reference evidence="3" key="1">
    <citation type="journal article" date="2015" name="Environ. Microbiol.">
        <title>Pressure adaptation is linked to thermal adaptation in salt-saturated marine habitats.</title>
        <authorList>
            <consortium name="The MAMBA Consortium"/>
            <person name="Alcaide M."/>
            <person name="Stogios P.J."/>
            <person name="Lafraya A."/>
            <person name="Tchigvintsev A."/>
            <person name="Flick R."/>
            <person name="Bargiela R."/>
            <person name="Chernikova T.N."/>
            <person name="Reva O.N."/>
            <person name="Hai T."/>
            <person name="Leggewie C.C."/>
            <person name="Katzke N."/>
            <person name="La Cono V."/>
            <person name="Matesanz R."/>
            <person name="Jebbar M."/>
            <person name="Jaeger K.E."/>
            <person name="Yakimov M.M."/>
            <person name="Yakunin A.F."/>
            <person name="Golyshin P.N."/>
            <person name="Golyshina O.V."/>
            <person name="Savchenko A."/>
            <person name="Ferrer M."/>
        </authorList>
    </citation>
    <scope>NUCLEOTIDE SEQUENCE</scope>
</reference>
<accession>A0A0B5KH87</accession>
<feature type="compositionally biased region" description="Basic and acidic residues" evidence="1">
    <location>
        <begin position="286"/>
        <end position="307"/>
    </location>
</feature>
<proteinExistence type="predicted"/>
<dbReference type="PANTHER" id="PTHR30050:SF4">
    <property type="entry name" value="ATP-BINDING PROTEIN RV3427C IN INSERTION SEQUENCE-RELATED"/>
    <property type="match status" value="1"/>
</dbReference>
<dbReference type="InterPro" id="IPR002611">
    <property type="entry name" value="IstB_ATP-bd"/>
</dbReference>
<dbReference type="InterPro" id="IPR027417">
    <property type="entry name" value="P-loop_NTPase"/>
</dbReference>
<feature type="region of interest" description="Disordered" evidence="1">
    <location>
        <begin position="285"/>
        <end position="307"/>
    </location>
</feature>
<name>A0A0B5KH87_9BACT</name>
<protein>
    <submittedName>
        <fullName evidence="3">IstB ATP binding domain-containing protein</fullName>
    </submittedName>
</protein>
<dbReference type="EMBL" id="KF831421">
    <property type="protein sequence ID" value="AJG38122.1"/>
    <property type="molecule type" value="Genomic_DNA"/>
</dbReference>
<evidence type="ECO:0000313" key="3">
    <source>
        <dbReference type="EMBL" id="AJG38122.1"/>
    </source>
</evidence>
<dbReference type="GO" id="GO:0006260">
    <property type="term" value="P:DNA replication"/>
    <property type="evidence" value="ECO:0007669"/>
    <property type="project" value="TreeGrafter"/>
</dbReference>
<evidence type="ECO:0000259" key="2">
    <source>
        <dbReference type="Pfam" id="PF01695"/>
    </source>
</evidence>
<sequence>MTFFDGRSMMQKIADILQQVKHELDQTGDNYTKHELFQKARERLQANAPPILIPSVHDRFREAECPTCRDIGWVVLDVGPEHPDFGKSFSCPDCHGATGGKDPVTYKLEKSEFGKVARGKEFSNFKLLSGTREAYDAAYRFGEGDCSSFYFLVLLGHNGTGKTHLAVAAGRQLIRQGGTPRFIRSDDLLLTIKAAPKDQLEERIFTWKYCDALILDDWGQEDRNEWVLPVIESILISRFEEYRPTLITSNLNPRAIADKETGFPRLYSRFSETGRAKMIVVNASDFRQRAKPDDTKGGGSDDQRQKA</sequence>